<dbReference type="InterPro" id="IPR055354">
    <property type="entry name" value="DUF7507"/>
</dbReference>
<comment type="caution">
    <text evidence="3">The sequence shown here is derived from an EMBL/GenBank/DDBJ whole genome shotgun (WGS) entry which is preliminary data.</text>
</comment>
<protein>
    <submittedName>
        <fullName evidence="3">Putative repeat protein (TIGR01451 family)</fullName>
    </submittedName>
</protein>
<dbReference type="Pfam" id="PF24346">
    <property type="entry name" value="DUF7507"/>
    <property type="match status" value="1"/>
</dbReference>
<name>A0A2W7QNB2_9BACT</name>
<sequence>MDSTSNCQFGLLHFKNGFFKRATFSKHIMNIFSLAVVFMLILLSQQQSFSQGLGDPIFKEDFGDINDGSEQHVFNDLRTGTSEGVYFKYNPLPYINSIDFYSPQRWALGDAYRDNRFVNSGGAPGVPAGVSFQGSFPASVNQGNWGPVFKNGANNTNSLDGVGGYSITNDSRGYYQGYMARVPDHTSGDYTGYMLVVDAHSSTRLYYNRVIDGLCAGTSFKFSVWVNDLNVEGNTPPQVQFKVYDESDYVSADSDVGLIFSYSTLAADVSPAGTWKELQYTFTMPPGVSEVRLQIENIVDTQYGNDLAIDDIQFQPFGPPSALIGLNSICIGEDPELTASVTGEPFPTNYFQLQRSLPGENNWVDVGTPVTTTGTDEVQFPNPNAPEDNTDYEYRVVVAGDLTTLGNPNCRVVSDPLLVQFYNHTVSIQAVPDAICVGGSSDLTAIIQSEIAGKTYEYFWEESINGVDWTIIDGENGSTINTGPLSVTTQYRVQTRVVGANCFGTGYSEIDAVTVIAPELVITNPAPICGPGTIDITDASITAGSDAGLVFTYFDTDGTTELTAVEAAAISVSGVYFITATIDGCSVTEEVTVAINDCSLNITKSVDPTSISAPATLNYTINVTNEGNVSLTGVVVTDPFTDGVTPLALTGGDTDNDGELDLTEIWTYETSYAADQAAVDAGADIVNTAFVDSNETAQDQASATTTI</sequence>
<feature type="transmembrane region" description="Helical" evidence="1">
    <location>
        <begin position="24"/>
        <end position="43"/>
    </location>
</feature>
<dbReference type="InterPro" id="IPR047589">
    <property type="entry name" value="DUF11_rpt"/>
</dbReference>
<dbReference type="AlphaFoldDB" id="A0A2W7QNB2"/>
<evidence type="ECO:0000313" key="4">
    <source>
        <dbReference type="Proteomes" id="UP000248882"/>
    </source>
</evidence>
<keyword evidence="1" id="KW-0472">Membrane</keyword>
<feature type="non-terminal residue" evidence="3">
    <location>
        <position position="707"/>
    </location>
</feature>
<dbReference type="EMBL" id="QKZT01000013">
    <property type="protein sequence ID" value="PZX49943.1"/>
    <property type="molecule type" value="Genomic_DNA"/>
</dbReference>
<keyword evidence="1" id="KW-0812">Transmembrane</keyword>
<dbReference type="Gene3D" id="2.60.120.260">
    <property type="entry name" value="Galactose-binding domain-like"/>
    <property type="match status" value="1"/>
</dbReference>
<keyword evidence="4" id="KW-1185">Reference proteome</keyword>
<proteinExistence type="predicted"/>
<dbReference type="NCBIfam" id="TIGR01451">
    <property type="entry name" value="B_ant_repeat"/>
    <property type="match status" value="1"/>
</dbReference>
<evidence type="ECO:0000256" key="1">
    <source>
        <dbReference type="SAM" id="Phobius"/>
    </source>
</evidence>
<keyword evidence="1" id="KW-1133">Transmembrane helix</keyword>
<dbReference type="Proteomes" id="UP000248882">
    <property type="component" value="Unassembled WGS sequence"/>
</dbReference>
<feature type="domain" description="DUF7507" evidence="2">
    <location>
        <begin position="599"/>
        <end position="701"/>
    </location>
</feature>
<reference evidence="3 4" key="1">
    <citation type="submission" date="2018-06" db="EMBL/GenBank/DDBJ databases">
        <title>Genomic Encyclopedia of Archaeal and Bacterial Type Strains, Phase II (KMG-II): from individual species to whole genera.</title>
        <authorList>
            <person name="Goeker M."/>
        </authorList>
    </citation>
    <scope>NUCLEOTIDE SEQUENCE [LARGE SCALE GENOMIC DNA]</scope>
    <source>
        <strain evidence="3 4">DSM 19830</strain>
    </source>
</reference>
<evidence type="ECO:0000313" key="3">
    <source>
        <dbReference type="EMBL" id="PZX49943.1"/>
    </source>
</evidence>
<evidence type="ECO:0000259" key="2">
    <source>
        <dbReference type="Pfam" id="PF24346"/>
    </source>
</evidence>
<accession>A0A2W7QNB2</accession>
<gene>
    <name evidence="3" type="ORF">LV85_03006</name>
</gene>
<organism evidence="3 4">
    <name type="scientific">Algoriphagus chordae</name>
    <dbReference type="NCBI Taxonomy" id="237019"/>
    <lineage>
        <taxon>Bacteria</taxon>
        <taxon>Pseudomonadati</taxon>
        <taxon>Bacteroidota</taxon>
        <taxon>Cytophagia</taxon>
        <taxon>Cytophagales</taxon>
        <taxon>Cyclobacteriaceae</taxon>
        <taxon>Algoriphagus</taxon>
    </lineage>
</organism>